<dbReference type="PANTHER" id="PTHR43377:SF2">
    <property type="entry name" value="BINDING ROSSMANN FOLD OXIDOREDUCTASE, PUTATIVE (AFU_ORTHOLOGUE AFUA_4G00560)-RELATED"/>
    <property type="match status" value="1"/>
</dbReference>
<dbReference type="SUPFAM" id="SSF51735">
    <property type="entry name" value="NAD(P)-binding Rossmann-fold domains"/>
    <property type="match status" value="1"/>
</dbReference>
<accession>A0A926EEH7</accession>
<evidence type="ECO:0000259" key="3">
    <source>
        <dbReference type="Pfam" id="PF02894"/>
    </source>
</evidence>
<dbReference type="InterPro" id="IPR051450">
    <property type="entry name" value="Gfo/Idh/MocA_Oxidoreductases"/>
</dbReference>
<dbReference type="SUPFAM" id="SSF55347">
    <property type="entry name" value="Glyceraldehyde-3-phosphate dehydrogenase-like, C-terminal domain"/>
    <property type="match status" value="1"/>
</dbReference>
<comment type="caution">
    <text evidence="4">The sequence shown here is derived from an EMBL/GenBank/DDBJ whole genome shotgun (WGS) entry which is preliminary data.</text>
</comment>
<keyword evidence="5" id="KW-1185">Reference proteome</keyword>
<protein>
    <submittedName>
        <fullName evidence="4">Gfo/Idh/MocA family oxidoreductase</fullName>
    </submittedName>
</protein>
<dbReference type="InterPro" id="IPR036291">
    <property type="entry name" value="NAD(P)-bd_dom_sf"/>
</dbReference>
<dbReference type="AlphaFoldDB" id="A0A926EEH7"/>
<evidence type="ECO:0000256" key="1">
    <source>
        <dbReference type="ARBA" id="ARBA00010928"/>
    </source>
</evidence>
<feature type="domain" description="Gfo/Idh/MocA-like oxidoreductase N-terminal" evidence="2">
    <location>
        <begin position="6"/>
        <end position="127"/>
    </location>
</feature>
<dbReference type="PANTHER" id="PTHR43377">
    <property type="entry name" value="BILIVERDIN REDUCTASE A"/>
    <property type="match status" value="1"/>
</dbReference>
<comment type="similarity">
    <text evidence="1">Belongs to the Gfo/Idh/MocA family.</text>
</comment>
<dbReference type="GO" id="GO:0000166">
    <property type="term" value="F:nucleotide binding"/>
    <property type="evidence" value="ECO:0007669"/>
    <property type="project" value="InterPro"/>
</dbReference>
<proteinExistence type="inferred from homology"/>
<dbReference type="EMBL" id="JACRSY010000011">
    <property type="protein sequence ID" value="MBC8579581.1"/>
    <property type="molecule type" value="Genomic_DNA"/>
</dbReference>
<dbReference type="InterPro" id="IPR004104">
    <property type="entry name" value="Gfo/Idh/MocA-like_OxRdtase_C"/>
</dbReference>
<evidence type="ECO:0000313" key="5">
    <source>
        <dbReference type="Proteomes" id="UP000655830"/>
    </source>
</evidence>
<dbReference type="Gene3D" id="3.40.50.720">
    <property type="entry name" value="NAD(P)-binding Rossmann-like Domain"/>
    <property type="match status" value="1"/>
</dbReference>
<dbReference type="InterPro" id="IPR000683">
    <property type="entry name" value="Gfo/Idh/MocA-like_OxRdtase_N"/>
</dbReference>
<feature type="domain" description="Gfo/Idh/MocA-like oxidoreductase C-terminal" evidence="3">
    <location>
        <begin position="141"/>
        <end position="397"/>
    </location>
</feature>
<dbReference type="Gene3D" id="3.30.360.10">
    <property type="entry name" value="Dihydrodipicolinate Reductase, domain 2"/>
    <property type="match status" value="1"/>
</dbReference>
<gene>
    <name evidence="4" type="ORF">H8718_08565</name>
</gene>
<reference evidence="4" key="1">
    <citation type="submission" date="2020-08" db="EMBL/GenBank/DDBJ databases">
        <title>Genome public.</title>
        <authorList>
            <person name="Liu C."/>
            <person name="Sun Q."/>
        </authorList>
    </citation>
    <scope>NUCLEOTIDE SEQUENCE</scope>
    <source>
        <strain evidence="4">NSJ-12</strain>
    </source>
</reference>
<dbReference type="Pfam" id="PF02894">
    <property type="entry name" value="GFO_IDH_MocA_C"/>
    <property type="match status" value="1"/>
</dbReference>
<dbReference type="RefSeq" id="WP_249332586.1">
    <property type="nucleotide sequence ID" value="NZ_JACRSY010000011.1"/>
</dbReference>
<evidence type="ECO:0000259" key="2">
    <source>
        <dbReference type="Pfam" id="PF01408"/>
    </source>
</evidence>
<sequence length="429" mass="47534">MGKKLTIALAGLGNRGKDAYAPVTKLFPEEMEIVAIADIDPAKVEEVAKNYNVAPEKCFSSAEELIAQDKLADVMFITTQDRQHVAQAIPALRKGYDLLLEKPISPDLDECREIVKVAKECDRKVVVCHVLRYTPFYTKLKEILDEGTIGDIVSVMAIENVGYWHQAHSFVRGNWSNSNETSPMILQKCCHDMDLYLWLTGKTCKSVSSFGSTYLFKEENAPEGAAKRCLDGCKAKENCPFDAEKIYIEHERMGVKTGYTGWPLEVLALHPTLETITEAIQNGPYGKCVYHCNNNVVDHQVVNLEMTDGTTMSFTMCGLTYDNSRYAKLMGTKGEIVADMLKNTLEIKVFGKKPEVIDISKLAKNLSGHGGGDLRIVKEFIEMISEGKQPTSAITSVENSVESHYIALAAEQSRLAGGECINLDTLRNA</sequence>
<dbReference type="Pfam" id="PF01408">
    <property type="entry name" value="GFO_IDH_MocA"/>
    <property type="match status" value="1"/>
</dbReference>
<evidence type="ECO:0000313" key="4">
    <source>
        <dbReference type="EMBL" id="MBC8579581.1"/>
    </source>
</evidence>
<organism evidence="4 5">
    <name type="scientific">Zhenhengia yiwuensis</name>
    <dbReference type="NCBI Taxonomy" id="2763666"/>
    <lineage>
        <taxon>Bacteria</taxon>
        <taxon>Bacillati</taxon>
        <taxon>Bacillota</taxon>
        <taxon>Clostridia</taxon>
        <taxon>Lachnospirales</taxon>
        <taxon>Lachnospiraceae</taxon>
        <taxon>Zhenhengia</taxon>
    </lineage>
</organism>
<dbReference type="Proteomes" id="UP000655830">
    <property type="component" value="Unassembled WGS sequence"/>
</dbReference>
<name>A0A926EEH7_9FIRM</name>